<proteinExistence type="predicted"/>
<keyword evidence="2" id="KW-1003">Cell membrane</keyword>
<name>A0A554LJS4_9BACT</name>
<keyword evidence="5 8" id="KW-0812">Transmembrane</keyword>
<dbReference type="PANTHER" id="PTHR33908">
    <property type="entry name" value="MANNOSYLTRANSFERASE YKCB-RELATED"/>
    <property type="match status" value="1"/>
</dbReference>
<feature type="transmembrane region" description="Helical" evidence="8">
    <location>
        <begin position="181"/>
        <end position="211"/>
    </location>
</feature>
<organism evidence="10 11">
    <name type="scientific">Candidatus Berkelbacteria bacterium Licking1014_7</name>
    <dbReference type="NCBI Taxonomy" id="2017147"/>
    <lineage>
        <taxon>Bacteria</taxon>
        <taxon>Candidatus Berkelbacteria</taxon>
    </lineage>
</organism>
<evidence type="ECO:0000259" key="9">
    <source>
        <dbReference type="Pfam" id="PF13231"/>
    </source>
</evidence>
<evidence type="ECO:0000256" key="7">
    <source>
        <dbReference type="ARBA" id="ARBA00023136"/>
    </source>
</evidence>
<keyword evidence="7 8" id="KW-0472">Membrane</keyword>
<comment type="subcellular location">
    <subcellularLocation>
        <location evidence="1">Cell membrane</location>
        <topology evidence="1">Multi-pass membrane protein</topology>
    </subcellularLocation>
</comment>
<feature type="domain" description="Glycosyltransferase RgtA/B/C/D-like" evidence="9">
    <location>
        <begin position="69"/>
        <end position="161"/>
    </location>
</feature>
<gene>
    <name evidence="10" type="ORF">CEN89_250</name>
</gene>
<keyword evidence="6 8" id="KW-1133">Transmembrane helix</keyword>
<feature type="transmembrane region" description="Helical" evidence="8">
    <location>
        <begin position="254"/>
        <end position="274"/>
    </location>
</feature>
<dbReference type="PANTHER" id="PTHR33908:SF11">
    <property type="entry name" value="MEMBRANE PROTEIN"/>
    <property type="match status" value="1"/>
</dbReference>
<feature type="transmembrane region" description="Helical" evidence="8">
    <location>
        <begin position="217"/>
        <end position="242"/>
    </location>
</feature>
<dbReference type="GO" id="GO:0005886">
    <property type="term" value="C:plasma membrane"/>
    <property type="evidence" value="ECO:0007669"/>
    <property type="project" value="UniProtKB-SubCell"/>
</dbReference>
<dbReference type="EMBL" id="VMGK01000006">
    <property type="protein sequence ID" value="TSC93135.1"/>
    <property type="molecule type" value="Genomic_DNA"/>
</dbReference>
<feature type="transmembrane region" description="Helical" evidence="8">
    <location>
        <begin position="89"/>
        <end position="106"/>
    </location>
</feature>
<dbReference type="GO" id="GO:0016763">
    <property type="term" value="F:pentosyltransferase activity"/>
    <property type="evidence" value="ECO:0007669"/>
    <property type="project" value="TreeGrafter"/>
</dbReference>
<evidence type="ECO:0000256" key="6">
    <source>
        <dbReference type="ARBA" id="ARBA00022989"/>
    </source>
</evidence>
<evidence type="ECO:0000256" key="1">
    <source>
        <dbReference type="ARBA" id="ARBA00004651"/>
    </source>
</evidence>
<dbReference type="Pfam" id="PF13231">
    <property type="entry name" value="PMT_2"/>
    <property type="match status" value="1"/>
</dbReference>
<accession>A0A554LJS4</accession>
<feature type="transmembrane region" description="Helical" evidence="8">
    <location>
        <begin position="118"/>
        <end position="135"/>
    </location>
</feature>
<dbReference type="InterPro" id="IPR050297">
    <property type="entry name" value="LipidA_mod_glycosyltrf_83"/>
</dbReference>
<feature type="transmembrane region" description="Helical" evidence="8">
    <location>
        <begin position="341"/>
        <end position="362"/>
    </location>
</feature>
<feature type="transmembrane region" description="Helical" evidence="8">
    <location>
        <begin position="286"/>
        <end position="304"/>
    </location>
</feature>
<feature type="transmembrane region" description="Helical" evidence="8">
    <location>
        <begin position="141"/>
        <end position="161"/>
    </location>
</feature>
<dbReference type="GO" id="GO:0009103">
    <property type="term" value="P:lipopolysaccharide biosynthetic process"/>
    <property type="evidence" value="ECO:0007669"/>
    <property type="project" value="UniProtKB-ARBA"/>
</dbReference>
<comment type="caution">
    <text evidence="10">The sequence shown here is derived from an EMBL/GenBank/DDBJ whole genome shotgun (WGS) entry which is preliminary data.</text>
</comment>
<evidence type="ECO:0000313" key="10">
    <source>
        <dbReference type="EMBL" id="TSC93135.1"/>
    </source>
</evidence>
<feature type="transmembrane region" description="Helical" evidence="8">
    <location>
        <begin position="374"/>
        <end position="396"/>
    </location>
</feature>
<feature type="transmembrane region" description="Helical" evidence="8">
    <location>
        <begin position="16"/>
        <end position="35"/>
    </location>
</feature>
<protein>
    <recommendedName>
        <fullName evidence="9">Glycosyltransferase RgtA/B/C/D-like domain-containing protein</fullName>
    </recommendedName>
</protein>
<keyword evidence="4" id="KW-0808">Transferase</keyword>
<evidence type="ECO:0000256" key="2">
    <source>
        <dbReference type="ARBA" id="ARBA00022475"/>
    </source>
</evidence>
<evidence type="ECO:0000256" key="4">
    <source>
        <dbReference type="ARBA" id="ARBA00022679"/>
    </source>
</evidence>
<dbReference type="Proteomes" id="UP000315689">
    <property type="component" value="Unassembled WGS sequence"/>
</dbReference>
<evidence type="ECO:0000313" key="11">
    <source>
        <dbReference type="Proteomes" id="UP000315689"/>
    </source>
</evidence>
<evidence type="ECO:0000256" key="8">
    <source>
        <dbReference type="SAM" id="Phobius"/>
    </source>
</evidence>
<reference evidence="10 11" key="1">
    <citation type="submission" date="2017-07" db="EMBL/GenBank/DDBJ databases">
        <title>Mechanisms for carbon and nitrogen cycling indicate functional differentiation within the Candidate Phyla Radiation.</title>
        <authorList>
            <person name="Danczak R.E."/>
            <person name="Johnston M.D."/>
            <person name="Kenah C."/>
            <person name="Slattery M."/>
            <person name="Wrighton K.C."/>
            <person name="Wilkins M.J."/>
        </authorList>
    </citation>
    <scope>NUCLEOTIDE SEQUENCE [LARGE SCALE GENOMIC DNA]</scope>
    <source>
        <strain evidence="10">Licking1014_7</strain>
    </source>
</reference>
<evidence type="ECO:0000256" key="5">
    <source>
        <dbReference type="ARBA" id="ARBA00022692"/>
    </source>
</evidence>
<feature type="transmembrane region" description="Helical" evidence="8">
    <location>
        <begin position="316"/>
        <end position="335"/>
    </location>
</feature>
<sequence length="527" mass="60913">MNDEFLIKSKFKYSNVLNNWLILIIFLAAILRLSFLGERPFDGDEGVMLQFASEPNINRTLELSRTDAHPPFSFITNYFSWNYLGQSEFWIRFLPALAGIALIYAIYKLTNLYFTQKIALLTAFLTAISPHLITFSQENRMYSFLTLFGFCSLYFFTKLLLKIGNPLQKILPLKRTLLLDIFFLILSNTFLVYTHHIGWIIILAEAIFWLYRLKNNRLIFIPFFLGLALTFLLYLPILNTTLAQFQGRGLDQAIGFNLIGSAKGFAKALFIFGGGSWLQDSSYKNMIMAVLFLVPAIITIHGLVYSKKYIRSSTKLLWLVIILSILAGFFSQEIGKRAERTLLFLAPIYLIYTATGLTNLWDRGEGARKILSRGVVARLLAGSLILIFGFSLYWHYFIYNHRVGADTIARFLGDRLLPTDTVYVRGAFFSGDTFIFQQYLNKFAPNHPDLDIISYYQDYSIGNLAQIRTKTEQNEIKQLLNQPNKNRIWYWDFSYQPMDFSDFATNQYILGLDKENQPLIVWEIIKT</sequence>
<dbReference type="AlphaFoldDB" id="A0A554LJS4"/>
<keyword evidence="3" id="KW-0328">Glycosyltransferase</keyword>
<evidence type="ECO:0000256" key="3">
    <source>
        <dbReference type="ARBA" id="ARBA00022676"/>
    </source>
</evidence>
<dbReference type="InterPro" id="IPR038731">
    <property type="entry name" value="RgtA/B/C-like"/>
</dbReference>